<evidence type="ECO:0008006" key="4">
    <source>
        <dbReference type="Google" id="ProtNLM"/>
    </source>
</evidence>
<evidence type="ECO:0000313" key="3">
    <source>
        <dbReference type="Proteomes" id="UP001424741"/>
    </source>
</evidence>
<evidence type="ECO:0000256" key="1">
    <source>
        <dbReference type="SAM" id="Phobius"/>
    </source>
</evidence>
<comment type="caution">
    <text evidence="2">The sequence shown here is derived from an EMBL/GenBank/DDBJ whole genome shotgun (WGS) entry which is preliminary data.</text>
</comment>
<dbReference type="Proteomes" id="UP001424741">
    <property type="component" value="Unassembled WGS sequence"/>
</dbReference>
<feature type="transmembrane region" description="Helical" evidence="1">
    <location>
        <begin position="16"/>
        <end position="36"/>
    </location>
</feature>
<gene>
    <name evidence="2" type="ORF">Rhal01_02964</name>
</gene>
<accession>A0ABP9V4D7</accession>
<dbReference type="SUPFAM" id="SSF54523">
    <property type="entry name" value="Pili subunits"/>
    <property type="match status" value="1"/>
</dbReference>
<keyword evidence="1" id="KW-0812">Transmembrane</keyword>
<keyword evidence="3" id="KW-1185">Reference proteome</keyword>
<keyword evidence="1" id="KW-0472">Membrane</keyword>
<dbReference type="EMBL" id="BAABRL010000010">
    <property type="protein sequence ID" value="GAA5496779.1"/>
    <property type="molecule type" value="Genomic_DNA"/>
</dbReference>
<name>A0ABP9V4D7_9BACT</name>
<evidence type="ECO:0000313" key="2">
    <source>
        <dbReference type="EMBL" id="GAA5496779.1"/>
    </source>
</evidence>
<protein>
    <recommendedName>
        <fullName evidence="4">Prepilin-type N-terminal cleavage/methylation domain-containing protein</fullName>
    </recommendedName>
</protein>
<proteinExistence type="predicted"/>
<reference evidence="2 3" key="1">
    <citation type="submission" date="2024-02" db="EMBL/GenBank/DDBJ databases">
        <title>Rubritalea halochordaticola NBRC 107102.</title>
        <authorList>
            <person name="Ichikawa N."/>
            <person name="Katano-Makiyama Y."/>
            <person name="Hidaka K."/>
        </authorList>
    </citation>
    <scope>NUCLEOTIDE SEQUENCE [LARGE SCALE GENOMIC DNA]</scope>
    <source>
        <strain evidence="2 3">NBRC 107102</strain>
    </source>
</reference>
<keyword evidence="1" id="KW-1133">Transmembrane helix</keyword>
<dbReference type="Gene3D" id="3.30.700.10">
    <property type="entry name" value="Glycoprotein, Type 4 Pilin"/>
    <property type="match status" value="1"/>
</dbReference>
<sequence length="140" mass="14871">MPPHHSPKPARKGVTIIELAIIIVVILLLLSTLILGGQYYMNSSHRAACITNINGIHKAIRSTQNMQNIPTGTSITMSDVAGSDKALPKMPKCPQTSGAYILADKISPVGTVMVFCQEYDPAVGSVDSSLNHSPGSTATW</sequence>
<organism evidence="2 3">
    <name type="scientific">Rubritalea halochordaticola</name>
    <dbReference type="NCBI Taxonomy" id="714537"/>
    <lineage>
        <taxon>Bacteria</taxon>
        <taxon>Pseudomonadati</taxon>
        <taxon>Verrucomicrobiota</taxon>
        <taxon>Verrucomicrobiia</taxon>
        <taxon>Verrucomicrobiales</taxon>
        <taxon>Rubritaleaceae</taxon>
        <taxon>Rubritalea</taxon>
    </lineage>
</organism>
<dbReference type="InterPro" id="IPR045584">
    <property type="entry name" value="Pilin-like"/>
</dbReference>